<reference evidence="1 2" key="1">
    <citation type="journal article" date="2017" name="Genome Announc.">
        <title>Genome sequence of the saprophytic ascomycete Epicoccum nigrum ICMP 19927 strain isolated from New Zealand.</title>
        <authorList>
            <person name="Fokin M."/>
            <person name="Fleetwood D."/>
            <person name="Weir B.S."/>
            <person name="Villas-Boas S.G."/>
        </authorList>
    </citation>
    <scope>NUCLEOTIDE SEQUENCE [LARGE SCALE GENOMIC DNA]</scope>
    <source>
        <strain evidence="1 2">ICMP 19927</strain>
    </source>
</reference>
<protein>
    <submittedName>
        <fullName evidence="1">Uncharacterized protein</fullName>
    </submittedName>
</protein>
<evidence type="ECO:0000313" key="2">
    <source>
        <dbReference type="Proteomes" id="UP000193240"/>
    </source>
</evidence>
<evidence type="ECO:0000313" key="1">
    <source>
        <dbReference type="EMBL" id="OSS43595.1"/>
    </source>
</evidence>
<dbReference type="Proteomes" id="UP000193240">
    <property type="component" value="Unassembled WGS sequence"/>
</dbReference>
<keyword evidence="2" id="KW-1185">Reference proteome</keyword>
<gene>
    <name evidence="1" type="ORF">B5807_11792</name>
</gene>
<sequence>MDCWREKPQSKTELGKLIIDVKKATVTYEGKNGRDYAPITELKQVDLRTPDTKVVFHALDPKALRYAERGFDGATRLVEIMRMTPTGNQIKFISLHCLAPKWRIWYWDPVAFTKKKVFITDPEIMVDALVHCVDRASGRDPVHDPDVDHRWATEEVEVASAPFQSGGRGPFGKEWAAAEKEDRRIAKTLAKAHQLDKLAHDVKIPH</sequence>
<proteinExistence type="predicted"/>
<dbReference type="AlphaFoldDB" id="A0A1Y2LIG3"/>
<accession>A0A1Y2LIG3</accession>
<organism evidence="1 2">
    <name type="scientific">Epicoccum nigrum</name>
    <name type="common">Soil fungus</name>
    <name type="synonym">Epicoccum purpurascens</name>
    <dbReference type="NCBI Taxonomy" id="105696"/>
    <lineage>
        <taxon>Eukaryota</taxon>
        <taxon>Fungi</taxon>
        <taxon>Dikarya</taxon>
        <taxon>Ascomycota</taxon>
        <taxon>Pezizomycotina</taxon>
        <taxon>Dothideomycetes</taxon>
        <taxon>Pleosporomycetidae</taxon>
        <taxon>Pleosporales</taxon>
        <taxon>Pleosporineae</taxon>
        <taxon>Didymellaceae</taxon>
        <taxon>Epicoccum</taxon>
    </lineage>
</organism>
<dbReference type="EMBL" id="KZ107863">
    <property type="protein sequence ID" value="OSS43595.1"/>
    <property type="molecule type" value="Genomic_DNA"/>
</dbReference>
<name>A0A1Y2LIG3_EPING</name>
<dbReference type="InParanoid" id="A0A1Y2LIG3"/>